<evidence type="ECO:0000256" key="7">
    <source>
        <dbReference type="HAMAP-Rule" id="MF_02065"/>
    </source>
</evidence>
<dbReference type="Proteomes" id="UP000006315">
    <property type="component" value="Unassembled WGS sequence"/>
</dbReference>
<evidence type="ECO:0000313" key="9">
    <source>
        <dbReference type="Proteomes" id="UP000006315"/>
    </source>
</evidence>
<evidence type="ECO:0000256" key="5">
    <source>
        <dbReference type="ARBA" id="ARBA00023239"/>
    </source>
</evidence>
<dbReference type="Gene3D" id="3.30.1490.480">
    <property type="entry name" value="Endolytic murein transglycosylase"/>
    <property type="match status" value="1"/>
</dbReference>
<dbReference type="PATRIC" id="fig|1131731.3.peg.657"/>
<comment type="caution">
    <text evidence="8">The sequence shown here is derived from an EMBL/GenBank/DDBJ whole genome shotgun (WGS) entry which is preliminary data.</text>
</comment>
<dbReference type="EMBL" id="AJLR01000037">
    <property type="protein sequence ID" value="EKN68632.1"/>
    <property type="molecule type" value="Genomic_DNA"/>
</dbReference>
<keyword evidence="3 7" id="KW-1133">Transmembrane helix</keyword>
<evidence type="ECO:0000256" key="6">
    <source>
        <dbReference type="ARBA" id="ARBA00023316"/>
    </source>
</evidence>
<protein>
    <recommendedName>
        <fullName evidence="7">Endolytic murein transglycosylase</fullName>
        <ecNumber evidence="7">4.2.2.29</ecNumber>
    </recommendedName>
    <alternativeName>
        <fullName evidence="7">Peptidoglycan lytic transglycosylase</fullName>
    </alternativeName>
    <alternativeName>
        <fullName evidence="7">Peptidoglycan polymerization terminase</fullName>
    </alternativeName>
</protein>
<dbReference type="GeneID" id="89468388"/>
<keyword evidence="9" id="KW-1185">Reference proteome</keyword>
<comment type="subcellular location">
    <subcellularLocation>
        <location evidence="7">Cell membrane</location>
        <topology evidence="7">Single-pass membrane protein</topology>
    </subcellularLocation>
</comment>
<dbReference type="GO" id="GO:0008932">
    <property type="term" value="F:lytic endotransglycosylase activity"/>
    <property type="evidence" value="ECO:0007669"/>
    <property type="project" value="UniProtKB-UniRule"/>
</dbReference>
<dbReference type="EC" id="4.2.2.29" evidence="7"/>
<keyword evidence="2 7" id="KW-0812">Transmembrane</keyword>
<dbReference type="HAMAP" id="MF_02065">
    <property type="entry name" value="MltG"/>
    <property type="match status" value="1"/>
</dbReference>
<sequence>MGRTKEKDSKVKLSEREQEARLVRKIVATIFTIVALIIIGTAIFGYFYIKSALEPVDATDKSETKVTIPIGSSVRGIANTLEENGIIKNSTVFRYYVKFKNESGFQAGDYNLSPSMEFGDIIAHLKTGKVMKEPVFTITIPEGKQLEEIATIISKKTNYSEAEIIKKLDDKQYIKSLIKKYPAILSDDILNAKIRHPLEGYLFPATFEYYEDDPKLENIIEDMLSKTEDIVSSYLGQIEEKDLSVHEFMTMASLIEEEATEKGDREKISAVFYNRINKNMPLQTDPTVLYSMGKHQVGITYDDLEVDSPYNTYKNSGLPPGPIASPGEISMAAAVNPAGGKYLYFYSRPNGETIFTTTLNEHNNIKNKYKHEWDEFKKS</sequence>
<feature type="site" description="Important for catalytic activity" evidence="7">
    <location>
        <position position="258"/>
    </location>
</feature>
<dbReference type="GO" id="GO:0009252">
    <property type="term" value="P:peptidoglycan biosynthetic process"/>
    <property type="evidence" value="ECO:0007669"/>
    <property type="project" value="UniProtKB-UniRule"/>
</dbReference>
<dbReference type="GO" id="GO:0005886">
    <property type="term" value="C:plasma membrane"/>
    <property type="evidence" value="ECO:0007669"/>
    <property type="project" value="UniProtKB-SubCell"/>
</dbReference>
<organism evidence="8 9">
    <name type="scientific">Schinkia azotoformans LMG 9581</name>
    <dbReference type="NCBI Taxonomy" id="1131731"/>
    <lineage>
        <taxon>Bacteria</taxon>
        <taxon>Bacillati</taxon>
        <taxon>Bacillota</taxon>
        <taxon>Bacilli</taxon>
        <taxon>Bacillales</taxon>
        <taxon>Bacillaceae</taxon>
        <taxon>Calidifontibacillus/Schinkia group</taxon>
        <taxon>Schinkia</taxon>
    </lineage>
</organism>
<dbReference type="STRING" id="1131731.BAZO_03205"/>
<reference evidence="8 9" key="1">
    <citation type="journal article" date="2012" name="Front. Microbiol.">
        <title>Redundancy and modularity in membrane-associated dissimilatory nitrate reduction in Bacillus.</title>
        <authorList>
            <person name="Heylen K."/>
            <person name="Keltjens J."/>
        </authorList>
    </citation>
    <scope>NUCLEOTIDE SEQUENCE [LARGE SCALE GENOMIC DNA]</scope>
    <source>
        <strain evidence="8 9">LMG 9581</strain>
    </source>
</reference>
<dbReference type="RefSeq" id="WP_003329804.1">
    <property type="nucleotide sequence ID" value="NZ_AJLR01000037.1"/>
</dbReference>
<keyword evidence="1 7" id="KW-1003">Cell membrane</keyword>
<dbReference type="Gene3D" id="3.30.160.60">
    <property type="entry name" value="Classic Zinc Finger"/>
    <property type="match status" value="1"/>
</dbReference>
<comment type="similarity">
    <text evidence="7">Belongs to the transglycosylase MltG family.</text>
</comment>
<dbReference type="Pfam" id="PF02618">
    <property type="entry name" value="YceG"/>
    <property type="match status" value="1"/>
</dbReference>
<name>K6D7Y5_SCHAZ</name>
<accession>K6D7Y5</accession>
<dbReference type="GO" id="GO:0071555">
    <property type="term" value="P:cell wall organization"/>
    <property type="evidence" value="ECO:0007669"/>
    <property type="project" value="UniProtKB-KW"/>
</dbReference>
<dbReference type="AlphaFoldDB" id="K6D7Y5"/>
<evidence type="ECO:0000256" key="4">
    <source>
        <dbReference type="ARBA" id="ARBA00023136"/>
    </source>
</evidence>
<proteinExistence type="inferred from homology"/>
<dbReference type="PANTHER" id="PTHR30518:SF2">
    <property type="entry name" value="ENDOLYTIC MUREIN TRANSGLYCOSYLASE"/>
    <property type="match status" value="1"/>
</dbReference>
<keyword evidence="6 7" id="KW-0961">Cell wall biogenesis/degradation</keyword>
<gene>
    <name evidence="7" type="primary">mltG</name>
    <name evidence="8" type="ORF">BAZO_03205</name>
</gene>
<keyword evidence="5 7" id="KW-0456">Lyase</keyword>
<evidence type="ECO:0000256" key="1">
    <source>
        <dbReference type="ARBA" id="ARBA00022475"/>
    </source>
</evidence>
<evidence type="ECO:0000256" key="3">
    <source>
        <dbReference type="ARBA" id="ARBA00022989"/>
    </source>
</evidence>
<evidence type="ECO:0000313" key="8">
    <source>
        <dbReference type="EMBL" id="EKN68632.1"/>
    </source>
</evidence>
<comment type="function">
    <text evidence="7">Functions as a peptidoglycan terminase that cleaves nascent peptidoglycan strands endolytically to terminate their elongation.</text>
</comment>
<evidence type="ECO:0000256" key="2">
    <source>
        <dbReference type="ARBA" id="ARBA00022692"/>
    </source>
</evidence>
<dbReference type="CDD" id="cd08010">
    <property type="entry name" value="MltG_like"/>
    <property type="match status" value="1"/>
</dbReference>
<keyword evidence="4 7" id="KW-0472">Membrane</keyword>
<dbReference type="PANTHER" id="PTHR30518">
    <property type="entry name" value="ENDOLYTIC MUREIN TRANSGLYCOSYLASE"/>
    <property type="match status" value="1"/>
</dbReference>
<dbReference type="NCBIfam" id="TIGR00247">
    <property type="entry name" value="endolytic transglycosylase MltG"/>
    <property type="match status" value="1"/>
</dbReference>
<feature type="transmembrane region" description="Helical" evidence="7">
    <location>
        <begin position="26"/>
        <end position="49"/>
    </location>
</feature>
<dbReference type="InterPro" id="IPR003770">
    <property type="entry name" value="MLTG-like"/>
</dbReference>
<comment type="catalytic activity">
    <reaction evidence="7">
        <text>a peptidoglycan chain = a peptidoglycan chain with N-acetyl-1,6-anhydromuramyl-[peptide] at the reducing end + a peptidoglycan chain with N-acetylglucosamine at the non-reducing end.</text>
        <dbReference type="EC" id="4.2.2.29"/>
    </reaction>
</comment>